<dbReference type="EMBL" id="CAQQ02075559">
    <property type="status" value="NOT_ANNOTATED_CDS"/>
    <property type="molecule type" value="Genomic_DNA"/>
</dbReference>
<evidence type="ECO:0000313" key="1">
    <source>
        <dbReference type="EnsemblMetazoa" id="MESCA004947-PA"/>
    </source>
</evidence>
<dbReference type="Gene3D" id="3.40.50.2300">
    <property type="match status" value="1"/>
</dbReference>
<keyword evidence="2" id="KW-1185">Reference proteome</keyword>
<reference evidence="1" key="2">
    <citation type="submission" date="2015-06" db="UniProtKB">
        <authorList>
            <consortium name="EnsemblMetazoa"/>
        </authorList>
    </citation>
    <scope>IDENTIFICATION</scope>
</reference>
<sequence length="207" mass="23568">MMNAMDTVQLFSKGEYMVIYPDMMTYSQTEAEKYLWETGKMQCDESETFKRRARSLLVVVSTPPTENYENFTKIVREYNAKEPFNFTTPSLFHLKNISKKCSDHMASSIPTFARTEPPDTQSENDAGVGLKQDANAQMLIVRSIAAVSKLYAMKSEININFLQQSFFDFKKSPEGGIHVHISNGHNENFDDFGSRIQTFVLIVGIDT</sequence>
<dbReference type="EMBL" id="CAQQ02075558">
    <property type="status" value="NOT_ANNOTATED_CDS"/>
    <property type="molecule type" value="Genomic_DNA"/>
</dbReference>
<proteinExistence type="predicted"/>
<dbReference type="HOGENOM" id="CLU_1327711_0_0_1"/>
<reference evidence="2" key="1">
    <citation type="submission" date="2013-02" db="EMBL/GenBank/DDBJ databases">
        <authorList>
            <person name="Hughes D."/>
        </authorList>
    </citation>
    <scope>NUCLEOTIDE SEQUENCE</scope>
    <source>
        <strain>Durham</strain>
        <strain evidence="2">NC isolate 2 -- Noor lab</strain>
    </source>
</reference>
<protein>
    <submittedName>
        <fullName evidence="1">Uncharacterized protein</fullName>
    </submittedName>
</protein>
<organism evidence="1 2">
    <name type="scientific">Megaselia scalaris</name>
    <name type="common">Humpbacked fly</name>
    <name type="synonym">Phora scalaris</name>
    <dbReference type="NCBI Taxonomy" id="36166"/>
    <lineage>
        <taxon>Eukaryota</taxon>
        <taxon>Metazoa</taxon>
        <taxon>Ecdysozoa</taxon>
        <taxon>Arthropoda</taxon>
        <taxon>Hexapoda</taxon>
        <taxon>Insecta</taxon>
        <taxon>Pterygota</taxon>
        <taxon>Neoptera</taxon>
        <taxon>Endopterygota</taxon>
        <taxon>Diptera</taxon>
        <taxon>Brachycera</taxon>
        <taxon>Muscomorpha</taxon>
        <taxon>Platypezoidea</taxon>
        <taxon>Phoridae</taxon>
        <taxon>Megaseliini</taxon>
        <taxon>Megaselia</taxon>
    </lineage>
</organism>
<dbReference type="EnsemblMetazoa" id="MESCA004947-RA">
    <property type="protein sequence ID" value="MESCA004947-PA"/>
    <property type="gene ID" value="MESCA004947"/>
</dbReference>
<dbReference type="STRING" id="36166.T1GN08"/>
<accession>T1GN08</accession>
<evidence type="ECO:0000313" key="2">
    <source>
        <dbReference type="Proteomes" id="UP000015102"/>
    </source>
</evidence>
<dbReference type="Proteomes" id="UP000015102">
    <property type="component" value="Unassembled WGS sequence"/>
</dbReference>
<name>T1GN08_MEGSC</name>
<dbReference type="AlphaFoldDB" id="T1GN08"/>